<dbReference type="RefSeq" id="WP_090214073.1">
    <property type="nucleotide sequence ID" value="NZ_FOYO01000001.1"/>
</dbReference>
<dbReference type="PANTHER" id="PTHR42928">
    <property type="entry name" value="TRICARBOXYLATE-BINDING PROTEIN"/>
    <property type="match status" value="1"/>
</dbReference>
<dbReference type="InterPro" id="IPR005064">
    <property type="entry name" value="BUG"/>
</dbReference>
<dbReference type="EMBL" id="FOYO01000001">
    <property type="protein sequence ID" value="SFR40598.1"/>
    <property type="molecule type" value="Genomic_DNA"/>
</dbReference>
<sequence length="322" mass="33505">MTNRLFKALMTSAVLGLSATTAISAAECIAPANPGGGWDFTCRQIGKIMYDIKAVDTPVQVTNMPGAGGGLAYNHVVSERSDDGDLIVAASSATTTRLAQNAYAGMTADQVRFVGAIGADPGVIVVAADSPFKSLGDLVDAIKAEPGSVAFAGGSAVGGFDHMKPLMILQKAGFTDITKVKYIGVDGGADAITQTVGGFTQAMTGDMSEVVSFLSNGDIRVIAVLTDERVPGFDDIPTAKEQGYDVVAVNWRGLYVPKGISDEKFDEWAGKLQQVADSDEWAQAMKDNGLAPFTKVGGDFQSYVDGLVADIAAMSKELGVTQ</sequence>
<gene>
    <name evidence="3" type="ORF">SAMN04488002_1343</name>
</gene>
<dbReference type="CDD" id="cd07012">
    <property type="entry name" value="PBP2_Bug_TTT"/>
    <property type="match status" value="1"/>
</dbReference>
<dbReference type="Proteomes" id="UP000199658">
    <property type="component" value="Unassembled WGS sequence"/>
</dbReference>
<dbReference type="OrthoDB" id="9780943at2"/>
<dbReference type="SUPFAM" id="SSF53850">
    <property type="entry name" value="Periplasmic binding protein-like II"/>
    <property type="match status" value="1"/>
</dbReference>
<evidence type="ECO:0000313" key="3">
    <source>
        <dbReference type="EMBL" id="SFR40598.1"/>
    </source>
</evidence>
<reference evidence="4" key="1">
    <citation type="submission" date="2016-10" db="EMBL/GenBank/DDBJ databases">
        <authorList>
            <person name="Varghese N."/>
            <person name="Submissions S."/>
        </authorList>
    </citation>
    <scope>NUCLEOTIDE SEQUENCE [LARGE SCALE GENOMIC DNA]</scope>
    <source>
        <strain evidence="4">DSM 26921</strain>
    </source>
</reference>
<keyword evidence="2" id="KW-0732">Signal</keyword>
<evidence type="ECO:0000256" key="1">
    <source>
        <dbReference type="ARBA" id="ARBA00006987"/>
    </source>
</evidence>
<dbReference type="PANTHER" id="PTHR42928:SF3">
    <property type="entry name" value="UPF0065 PROTEIN YFLP"/>
    <property type="match status" value="1"/>
</dbReference>
<feature type="chain" id="PRO_5011482260" evidence="2">
    <location>
        <begin position="26"/>
        <end position="322"/>
    </location>
</feature>
<proteinExistence type="inferred from homology"/>
<keyword evidence="4" id="KW-1185">Reference proteome</keyword>
<dbReference type="Pfam" id="PF03401">
    <property type="entry name" value="TctC"/>
    <property type="match status" value="1"/>
</dbReference>
<dbReference type="AlphaFoldDB" id="A0A1I6GEL9"/>
<accession>A0A1I6GEL9</accession>
<evidence type="ECO:0000313" key="4">
    <source>
        <dbReference type="Proteomes" id="UP000199658"/>
    </source>
</evidence>
<dbReference type="STRING" id="670154.SAMN04488002_1343"/>
<dbReference type="Gene3D" id="3.40.190.150">
    <property type="entry name" value="Bordetella uptake gene, domain 1"/>
    <property type="match status" value="1"/>
</dbReference>
<comment type="similarity">
    <text evidence="1">Belongs to the UPF0065 (bug) family.</text>
</comment>
<evidence type="ECO:0000256" key="2">
    <source>
        <dbReference type="SAM" id="SignalP"/>
    </source>
</evidence>
<name>A0A1I6GEL9_9RHOB</name>
<protein>
    <submittedName>
        <fullName evidence="3">Putative tricarboxylic transport membrane protein</fullName>
    </submittedName>
</protein>
<organism evidence="3 4">
    <name type="scientific">Litoreibacter janthinus</name>
    <dbReference type="NCBI Taxonomy" id="670154"/>
    <lineage>
        <taxon>Bacteria</taxon>
        <taxon>Pseudomonadati</taxon>
        <taxon>Pseudomonadota</taxon>
        <taxon>Alphaproteobacteria</taxon>
        <taxon>Rhodobacterales</taxon>
        <taxon>Roseobacteraceae</taxon>
        <taxon>Litoreibacter</taxon>
    </lineage>
</organism>
<dbReference type="InterPro" id="IPR042100">
    <property type="entry name" value="Bug_dom1"/>
</dbReference>
<dbReference type="Gene3D" id="3.40.190.10">
    <property type="entry name" value="Periplasmic binding protein-like II"/>
    <property type="match status" value="1"/>
</dbReference>
<dbReference type="PIRSF" id="PIRSF017082">
    <property type="entry name" value="YflP"/>
    <property type="match status" value="1"/>
</dbReference>
<feature type="signal peptide" evidence="2">
    <location>
        <begin position="1"/>
        <end position="25"/>
    </location>
</feature>